<evidence type="ECO:0008006" key="4">
    <source>
        <dbReference type="Google" id="ProtNLM"/>
    </source>
</evidence>
<feature type="compositionally biased region" description="Acidic residues" evidence="1">
    <location>
        <begin position="86"/>
        <end position="100"/>
    </location>
</feature>
<sequence>MAELRRFELDELLVRPGTYFNPQTEVLVVVDDSPEMDQAVFNMEDAEGADWVLVSDESPIDEAERDEMLERFQVSYHPGGPNSITDDGDEPDDELEEDDQEVGRED</sequence>
<name>A0ABU4HXH3_9ACTN</name>
<comment type="caution">
    <text evidence="2">The sequence shown here is derived from an EMBL/GenBank/DDBJ whole genome shotgun (WGS) entry which is preliminary data.</text>
</comment>
<evidence type="ECO:0000313" key="3">
    <source>
        <dbReference type="Proteomes" id="UP001284601"/>
    </source>
</evidence>
<keyword evidence="3" id="KW-1185">Reference proteome</keyword>
<evidence type="ECO:0000256" key="1">
    <source>
        <dbReference type="SAM" id="MobiDB-lite"/>
    </source>
</evidence>
<dbReference type="RefSeq" id="WP_318600494.1">
    <property type="nucleotide sequence ID" value="NZ_JAWSTH010000115.1"/>
</dbReference>
<reference evidence="3" key="1">
    <citation type="submission" date="2023-07" db="EMBL/GenBank/DDBJ databases">
        <title>Conexibacter stalactiti sp. nov., isolated from stalactites in a lava cave and emended description of the genus Conexibacter.</title>
        <authorList>
            <person name="Lee S.D."/>
        </authorList>
    </citation>
    <scope>NUCLEOTIDE SEQUENCE [LARGE SCALE GENOMIC DNA]</scope>
    <source>
        <strain evidence="3">KCTC 39840</strain>
    </source>
</reference>
<evidence type="ECO:0000313" key="2">
    <source>
        <dbReference type="EMBL" id="MDW5598026.1"/>
    </source>
</evidence>
<feature type="region of interest" description="Disordered" evidence="1">
    <location>
        <begin position="75"/>
        <end position="106"/>
    </location>
</feature>
<dbReference type="EMBL" id="JAWSTH010000115">
    <property type="protein sequence ID" value="MDW5598026.1"/>
    <property type="molecule type" value="Genomic_DNA"/>
</dbReference>
<dbReference type="Proteomes" id="UP001284601">
    <property type="component" value="Unassembled WGS sequence"/>
</dbReference>
<gene>
    <name evidence="2" type="ORF">R7226_26965</name>
</gene>
<proteinExistence type="predicted"/>
<accession>A0ABU4HXH3</accession>
<protein>
    <recommendedName>
        <fullName evidence="4">DUF1292 domain-containing protein</fullName>
    </recommendedName>
</protein>
<organism evidence="2 3">
    <name type="scientific">Conexibacter stalactiti</name>
    <dbReference type="NCBI Taxonomy" id="1940611"/>
    <lineage>
        <taxon>Bacteria</taxon>
        <taxon>Bacillati</taxon>
        <taxon>Actinomycetota</taxon>
        <taxon>Thermoleophilia</taxon>
        <taxon>Solirubrobacterales</taxon>
        <taxon>Conexibacteraceae</taxon>
        <taxon>Conexibacter</taxon>
    </lineage>
</organism>